<keyword evidence="6" id="KW-0472">Membrane</keyword>
<comment type="subcellular location">
    <subcellularLocation>
        <location evidence="2">Cell membrane</location>
    </subcellularLocation>
    <subcellularLocation>
        <location evidence="1">Membrane</location>
        <topology evidence="1">Single-pass membrane protein</topology>
    </subcellularLocation>
</comment>
<keyword evidence="5" id="KW-1133">Transmembrane helix</keyword>
<dbReference type="EMBL" id="PIPM01000006">
    <property type="protein sequence ID" value="RUO32765.1"/>
    <property type="molecule type" value="Genomic_DNA"/>
</dbReference>
<dbReference type="Pfam" id="PF09976">
    <property type="entry name" value="TPR_21"/>
    <property type="match status" value="1"/>
</dbReference>
<dbReference type="GO" id="GO:0005886">
    <property type="term" value="C:plasma membrane"/>
    <property type="evidence" value="ECO:0007669"/>
    <property type="project" value="UniProtKB-SubCell"/>
</dbReference>
<feature type="domain" description="Ancillary SecYEG translocon subunit/Cell division coordinator CpoB TPR" evidence="8">
    <location>
        <begin position="12"/>
        <end position="203"/>
    </location>
</feature>
<dbReference type="OrthoDB" id="9789675at2"/>
<dbReference type="InterPro" id="IPR018704">
    <property type="entry name" value="SecYEG/CpoB_TPR"/>
</dbReference>
<dbReference type="GO" id="GO:0044877">
    <property type="term" value="F:protein-containing complex binding"/>
    <property type="evidence" value="ECO:0007669"/>
    <property type="project" value="InterPro"/>
</dbReference>
<evidence type="ECO:0000256" key="6">
    <source>
        <dbReference type="ARBA" id="ARBA00023136"/>
    </source>
</evidence>
<evidence type="ECO:0000256" key="7">
    <source>
        <dbReference type="ARBA" id="ARBA00023186"/>
    </source>
</evidence>
<evidence type="ECO:0000259" key="8">
    <source>
        <dbReference type="Pfam" id="PF09976"/>
    </source>
</evidence>
<sequence>MEHEDQQVEQIKQFIKEYGPWIVAGVVIGLGSLFGWRHYQDSQTQAAESRTAIYQQMLETLQFSEGDEASARAQALAAELEGSEQGALAQLHLAQQAVNQGDFDAARSYLESAHATLRSGELKSIVALRLARLDIAREDYNSAEAWLNGIRSSAFAANVAEVRGDIHYARGNHAAARESYLAAAEASVSGASTALQMKIDNLAGHE</sequence>
<dbReference type="PANTHER" id="PTHR38035">
    <property type="entry name" value="UPF0070 PROTEIN YFGM"/>
    <property type="match status" value="1"/>
</dbReference>
<keyword evidence="10" id="KW-1185">Reference proteome</keyword>
<dbReference type="RefSeq" id="WP_126776892.1">
    <property type="nucleotide sequence ID" value="NZ_PIPM01000006.1"/>
</dbReference>
<evidence type="ECO:0000256" key="1">
    <source>
        <dbReference type="ARBA" id="ARBA00004167"/>
    </source>
</evidence>
<evidence type="ECO:0000313" key="9">
    <source>
        <dbReference type="EMBL" id="RUO32765.1"/>
    </source>
</evidence>
<dbReference type="PIRSF" id="PIRSF006170">
    <property type="entry name" value="YfgM"/>
    <property type="match status" value="1"/>
</dbReference>
<reference evidence="9 10" key="1">
    <citation type="journal article" date="2011" name="Front. Microbiol.">
        <title>Genomic signatures of strain selection and enhancement in Bacillus atrophaeus var. globigii, a historical biowarfare simulant.</title>
        <authorList>
            <person name="Gibbons H.S."/>
            <person name="Broomall S.M."/>
            <person name="McNew L.A."/>
            <person name="Daligault H."/>
            <person name="Chapman C."/>
            <person name="Bruce D."/>
            <person name="Karavis M."/>
            <person name="Krepps M."/>
            <person name="McGregor P.A."/>
            <person name="Hong C."/>
            <person name="Park K.H."/>
            <person name="Akmal A."/>
            <person name="Feldman A."/>
            <person name="Lin J.S."/>
            <person name="Chang W.E."/>
            <person name="Higgs B.W."/>
            <person name="Demirev P."/>
            <person name="Lindquist J."/>
            <person name="Liem A."/>
            <person name="Fochler E."/>
            <person name="Read T.D."/>
            <person name="Tapia R."/>
            <person name="Johnson S."/>
            <person name="Bishop-Lilly K.A."/>
            <person name="Detter C."/>
            <person name="Han C."/>
            <person name="Sozhamannan S."/>
            <person name="Rosenzweig C.N."/>
            <person name="Skowronski E.W."/>
        </authorList>
    </citation>
    <scope>NUCLEOTIDE SEQUENCE [LARGE SCALE GENOMIC DNA]</scope>
    <source>
        <strain evidence="9 10">GYP-17</strain>
    </source>
</reference>
<comment type="caution">
    <text evidence="9">The sequence shown here is derived from an EMBL/GenBank/DDBJ whole genome shotgun (WGS) entry which is preliminary data.</text>
</comment>
<protein>
    <recommendedName>
        <fullName evidence="8">Ancillary SecYEG translocon subunit/Cell division coordinator CpoB TPR domain-containing protein</fullName>
    </recommendedName>
</protein>
<evidence type="ECO:0000313" key="10">
    <source>
        <dbReference type="Proteomes" id="UP000288405"/>
    </source>
</evidence>
<evidence type="ECO:0000256" key="4">
    <source>
        <dbReference type="ARBA" id="ARBA00022692"/>
    </source>
</evidence>
<evidence type="ECO:0000256" key="2">
    <source>
        <dbReference type="ARBA" id="ARBA00004236"/>
    </source>
</evidence>
<dbReference type="AlphaFoldDB" id="A0A432WG96"/>
<keyword evidence="3" id="KW-1003">Cell membrane</keyword>
<accession>A0A432WG96</accession>
<dbReference type="InterPro" id="IPR026039">
    <property type="entry name" value="YfgM"/>
</dbReference>
<keyword evidence="4" id="KW-0812">Transmembrane</keyword>
<dbReference type="Proteomes" id="UP000288405">
    <property type="component" value="Unassembled WGS sequence"/>
</dbReference>
<name>A0A432WG96_9GAMM</name>
<dbReference type="PANTHER" id="PTHR38035:SF1">
    <property type="entry name" value="ANCILLARY SECYEG TRANSLOCON SUBUNIT"/>
    <property type="match status" value="1"/>
</dbReference>
<keyword evidence="7" id="KW-0143">Chaperone</keyword>
<evidence type="ECO:0000256" key="5">
    <source>
        <dbReference type="ARBA" id="ARBA00022989"/>
    </source>
</evidence>
<organism evidence="9 10">
    <name type="scientific">Aliidiomarina sanyensis</name>
    <dbReference type="NCBI Taxonomy" id="1249555"/>
    <lineage>
        <taxon>Bacteria</taxon>
        <taxon>Pseudomonadati</taxon>
        <taxon>Pseudomonadota</taxon>
        <taxon>Gammaproteobacteria</taxon>
        <taxon>Alteromonadales</taxon>
        <taxon>Idiomarinaceae</taxon>
        <taxon>Aliidiomarina</taxon>
    </lineage>
</organism>
<gene>
    <name evidence="9" type="ORF">CWE11_06950</name>
</gene>
<evidence type="ECO:0000256" key="3">
    <source>
        <dbReference type="ARBA" id="ARBA00022475"/>
    </source>
</evidence>
<proteinExistence type="predicted"/>